<dbReference type="PANTHER" id="PTHR43004">
    <property type="entry name" value="TRK SYSTEM POTASSIUM UPTAKE PROTEIN"/>
    <property type="match status" value="1"/>
</dbReference>
<dbReference type="EMBL" id="SDWW01000058">
    <property type="protein sequence ID" value="RYV49680.1"/>
    <property type="molecule type" value="Genomic_DNA"/>
</dbReference>
<dbReference type="InterPro" id="IPR002938">
    <property type="entry name" value="FAD-bd"/>
</dbReference>
<evidence type="ECO:0000256" key="4">
    <source>
        <dbReference type="SAM" id="MobiDB-lite"/>
    </source>
</evidence>
<proteinExistence type="predicted"/>
<keyword evidence="2" id="KW-0285">Flavoprotein</keyword>
<dbReference type="PANTHER" id="PTHR43004:SF19">
    <property type="entry name" value="BINDING MONOOXYGENASE, PUTATIVE (JCVI)-RELATED"/>
    <property type="match status" value="1"/>
</dbReference>
<dbReference type="GO" id="GO:0016709">
    <property type="term" value="F:oxidoreductase activity, acting on paired donors, with incorporation or reduction of molecular oxygen, NAD(P)H as one donor, and incorporation of one atom of oxygen"/>
    <property type="evidence" value="ECO:0007669"/>
    <property type="project" value="UniProtKB-ARBA"/>
</dbReference>
<keyword evidence="7" id="KW-1185">Reference proteome</keyword>
<evidence type="ECO:0000256" key="2">
    <source>
        <dbReference type="ARBA" id="ARBA00022630"/>
    </source>
</evidence>
<sequence>MTSDANDTSDVDVLVVGAGPTGLALAAFLAADGVPFRIIDRQSDAVHESRALAIQPRTLEMLAGLGVSDTLLGLGNRAVRLQMHVQRRVIGVPLFDLGLDDTAYPFLLFVSQEATERVLGDHLAAAGVRLERGVELAGLAQDSDVVSCRLVHRGGHEEMVRARYVVGCDGAHSMVRRGSGIAFEGSSYPQTFVLADLEADGIQPGAAHVFISADGMLFFFPLGHPATWRMLAMRPRADTTPVTDPVTMPEVQELSDAHTGALVRLRDPVWMTNFRLANRGAAHYRADRVFLAGDAAHIHSPAGAQGMNTGIQDAANLAWKLALVTGGPGPLTVLDSYEAERAPVGRAVLRFTNRAFTIATASSPVLRFVRGQLVPRVLPLALRFTTGRAVAFRTVSQLGIRYRSSPLCVDGAGAPRRGPRAGDRLPDGPVTVEGRRSTIQRSVAAPGFHLLLCGPLAAWPDDATAALSERYRRHITVHRLSRDVGPRVLHDPSGLVLRRLGLTGTRSAHLLVRPDGYLGYRGGIDVTGLGAHLAAEYGLVGIGYLSAP</sequence>
<gene>
    <name evidence="6" type="ORF">EUA98_17545</name>
</gene>
<dbReference type="InterPro" id="IPR036188">
    <property type="entry name" value="FAD/NAD-bd_sf"/>
</dbReference>
<dbReference type="Proteomes" id="UP000293764">
    <property type="component" value="Unassembled WGS sequence"/>
</dbReference>
<keyword evidence="3" id="KW-0274">FAD</keyword>
<dbReference type="SUPFAM" id="SSF51905">
    <property type="entry name" value="FAD/NAD(P)-binding domain"/>
    <property type="match status" value="1"/>
</dbReference>
<organism evidence="6 7">
    <name type="scientific">Pengzhenrongella frigida</name>
    <dbReference type="NCBI Taxonomy" id="1259133"/>
    <lineage>
        <taxon>Bacteria</taxon>
        <taxon>Bacillati</taxon>
        <taxon>Actinomycetota</taxon>
        <taxon>Actinomycetes</taxon>
        <taxon>Micrococcales</taxon>
        <taxon>Pengzhenrongella</taxon>
    </lineage>
</organism>
<feature type="region of interest" description="Disordered" evidence="4">
    <location>
        <begin position="411"/>
        <end position="430"/>
    </location>
</feature>
<evidence type="ECO:0000256" key="1">
    <source>
        <dbReference type="ARBA" id="ARBA00001974"/>
    </source>
</evidence>
<comment type="caution">
    <text evidence="6">The sequence shown here is derived from an EMBL/GenBank/DDBJ whole genome shotgun (WGS) entry which is preliminary data.</text>
</comment>
<evidence type="ECO:0000313" key="6">
    <source>
        <dbReference type="EMBL" id="RYV49680.1"/>
    </source>
</evidence>
<dbReference type="RefSeq" id="WP_130103992.1">
    <property type="nucleotide sequence ID" value="NZ_SDWW01000058.1"/>
</dbReference>
<accession>A0A4Q5MVW1</accession>
<dbReference type="Pfam" id="PF01494">
    <property type="entry name" value="FAD_binding_3"/>
    <property type="match status" value="1"/>
</dbReference>
<evidence type="ECO:0000313" key="7">
    <source>
        <dbReference type="Proteomes" id="UP000293764"/>
    </source>
</evidence>
<evidence type="ECO:0000259" key="5">
    <source>
        <dbReference type="Pfam" id="PF01494"/>
    </source>
</evidence>
<evidence type="ECO:0000256" key="3">
    <source>
        <dbReference type="ARBA" id="ARBA00022827"/>
    </source>
</evidence>
<dbReference type="GO" id="GO:0071949">
    <property type="term" value="F:FAD binding"/>
    <property type="evidence" value="ECO:0007669"/>
    <property type="project" value="InterPro"/>
</dbReference>
<keyword evidence="6" id="KW-0560">Oxidoreductase</keyword>
<feature type="domain" description="FAD-binding" evidence="5">
    <location>
        <begin position="10"/>
        <end position="352"/>
    </location>
</feature>
<dbReference type="Gene3D" id="3.40.30.120">
    <property type="match status" value="1"/>
</dbReference>
<dbReference type="AlphaFoldDB" id="A0A4Q5MVW1"/>
<reference evidence="6 7" key="1">
    <citation type="submission" date="2019-01" db="EMBL/GenBank/DDBJ databases">
        <title>Novel species of Cellulomonas.</title>
        <authorList>
            <person name="Liu Q."/>
            <person name="Xin Y.-H."/>
        </authorList>
    </citation>
    <scope>NUCLEOTIDE SEQUENCE [LARGE SCALE GENOMIC DNA]</scope>
    <source>
        <strain evidence="6 7">HLT2-17</strain>
    </source>
</reference>
<comment type="cofactor">
    <cofactor evidence="1">
        <name>FAD</name>
        <dbReference type="ChEBI" id="CHEBI:57692"/>
    </cofactor>
</comment>
<name>A0A4Q5MVW1_9MICO</name>
<dbReference type="Gene3D" id="3.50.50.60">
    <property type="entry name" value="FAD/NAD(P)-binding domain"/>
    <property type="match status" value="1"/>
</dbReference>
<dbReference type="PRINTS" id="PR00420">
    <property type="entry name" value="RNGMNOXGNASE"/>
</dbReference>
<dbReference type="Gene3D" id="3.30.70.2450">
    <property type="match status" value="1"/>
</dbReference>
<protein>
    <submittedName>
        <fullName evidence="6">Monooxygenase</fullName>
    </submittedName>
</protein>
<dbReference type="InterPro" id="IPR050641">
    <property type="entry name" value="RIFMO-like"/>
</dbReference>
<dbReference type="OrthoDB" id="4246007at2"/>
<keyword evidence="6" id="KW-0503">Monooxygenase</keyword>